<dbReference type="AlphaFoldDB" id="A0A7I7Y1Y9"/>
<dbReference type="InterPro" id="IPR036651">
    <property type="entry name" value="Gln_synt_N_sf"/>
</dbReference>
<dbReference type="GO" id="GO:0004356">
    <property type="term" value="F:glutamine synthetase activity"/>
    <property type="evidence" value="ECO:0007669"/>
    <property type="project" value="InterPro"/>
</dbReference>
<dbReference type="PANTHER" id="PTHR43785:SF12">
    <property type="entry name" value="TYPE-1 GLUTAMINE SYNTHETASE 2"/>
    <property type="match status" value="1"/>
</dbReference>
<evidence type="ECO:0000313" key="6">
    <source>
        <dbReference type="Proteomes" id="UP000466931"/>
    </source>
</evidence>
<dbReference type="SMART" id="SM01230">
    <property type="entry name" value="Gln-synt_C"/>
    <property type="match status" value="1"/>
</dbReference>
<evidence type="ECO:0000256" key="4">
    <source>
        <dbReference type="RuleBase" id="RU000384"/>
    </source>
</evidence>
<evidence type="ECO:0000256" key="3">
    <source>
        <dbReference type="PROSITE-ProRule" id="PRU01331"/>
    </source>
</evidence>
<protein>
    <submittedName>
        <fullName evidence="5">Glutamine synthetase</fullName>
    </submittedName>
</protein>
<proteinExistence type="inferred from homology"/>
<dbReference type="InterPro" id="IPR014746">
    <property type="entry name" value="Gln_synth/guanido_kin_cat_dom"/>
</dbReference>
<keyword evidence="6" id="KW-1185">Reference proteome</keyword>
<comment type="similarity">
    <text evidence="1 3 4">Belongs to the glutamine synthetase family.</text>
</comment>
<name>A0A7I7Y1Y9_9MYCO</name>
<dbReference type="Gene3D" id="3.30.590.10">
    <property type="entry name" value="Glutamine synthetase/guanido kinase, catalytic domain"/>
    <property type="match status" value="1"/>
</dbReference>
<dbReference type="RefSeq" id="WP_085151719.1">
    <property type="nucleotide sequence ID" value="NZ_AP022612.1"/>
</dbReference>
<dbReference type="SUPFAM" id="SSF54368">
    <property type="entry name" value="Glutamine synthetase, N-terminal domain"/>
    <property type="match status" value="1"/>
</dbReference>
<accession>A0A7I7Y1Y9</accession>
<dbReference type="Gene3D" id="3.10.20.70">
    <property type="entry name" value="Glutamine synthetase, N-terminal domain"/>
    <property type="match status" value="1"/>
</dbReference>
<dbReference type="Pfam" id="PF00120">
    <property type="entry name" value="Gln-synt_C"/>
    <property type="match status" value="1"/>
</dbReference>
<dbReference type="SUPFAM" id="SSF55931">
    <property type="entry name" value="Glutamine synthetase/guanido kinase"/>
    <property type="match status" value="1"/>
</dbReference>
<evidence type="ECO:0000313" key="5">
    <source>
        <dbReference type="EMBL" id="BBZ35645.1"/>
    </source>
</evidence>
<dbReference type="OrthoDB" id="9807095at2"/>
<evidence type="ECO:0000256" key="1">
    <source>
        <dbReference type="ARBA" id="ARBA00009897"/>
    </source>
</evidence>
<dbReference type="PANTHER" id="PTHR43785">
    <property type="entry name" value="GAMMA-GLUTAMYLPUTRESCINE SYNTHETASE"/>
    <property type="match status" value="1"/>
</dbReference>
<reference evidence="5" key="2">
    <citation type="submission" date="2020-02" db="EMBL/GenBank/DDBJ databases">
        <authorList>
            <person name="Matsumoto Y."/>
            <person name="Motooka D."/>
            <person name="Nakamura S."/>
        </authorList>
    </citation>
    <scope>NUCLEOTIDE SEQUENCE</scope>
    <source>
        <strain evidence="5">JCM 13671</strain>
    </source>
</reference>
<organism evidence="5 6">
    <name type="scientific">Mycolicibacterium confluentis</name>
    <dbReference type="NCBI Taxonomy" id="28047"/>
    <lineage>
        <taxon>Bacteria</taxon>
        <taxon>Bacillati</taxon>
        <taxon>Actinomycetota</taxon>
        <taxon>Actinomycetes</taxon>
        <taxon>Mycobacteriales</taxon>
        <taxon>Mycobacteriaceae</taxon>
        <taxon>Mycolicibacterium</taxon>
    </lineage>
</organism>
<keyword evidence="2" id="KW-0436">Ligase</keyword>
<sequence>MSIPNLEELYADAERKARIIEMEREMTAAGVKHVLLQYVTVQGRVLCKVVPTEYWVQAATKGMNLAYLIAAGQHITKSGEAVGRDPVTAQEGLMMPDLDTYAVLPWDTRFATVFCTHYRRLDDAEAPGAYAEDDARAVLKAALEDLRNDFGITARSGCEPEMSWFTGRNAIDTSRSHYPDYIGTSYSYRHLDDVREVLAKVSEYATALGFTMIQADYEDPGQLEINFLYDDFLKTADRLVTYRQICMQVAKELGILATFMPKPVHGIMANGCHHHVSFWRGEENIMLHPSGHQYQMSDEGLHAVGGLLSHARGMSALMSPTVNSYKRYLDVNWSPSVTSWGYDNRVCAFRALPGRVEVRQPDASVNPYLSHLAIVAAVRDGLKNNLDPGPAQAGETTEGTKEFAPLPITLDEALNAFEQDEVISGALPPQLRENFLRCKRDEWMRFCGAITNWDFDTYLNYVP</sequence>
<reference evidence="5" key="1">
    <citation type="journal article" date="2019" name="Emerg. Microbes Infect.">
        <title>Comprehensive subspecies identification of 175 nontuberculous mycobacteria species based on 7547 genomic profiles.</title>
        <authorList>
            <person name="Matsumoto Y."/>
            <person name="Kinjo T."/>
            <person name="Motooka D."/>
            <person name="Nabeya D."/>
            <person name="Jung N."/>
            <person name="Uechi K."/>
            <person name="Horii T."/>
            <person name="Iida T."/>
            <person name="Fujita J."/>
            <person name="Nakamura S."/>
        </authorList>
    </citation>
    <scope>NUCLEOTIDE SEQUENCE [LARGE SCALE GENOMIC DNA]</scope>
    <source>
        <strain evidence="5">JCM 13671</strain>
    </source>
</reference>
<dbReference type="GO" id="GO:0006542">
    <property type="term" value="P:glutamine biosynthetic process"/>
    <property type="evidence" value="ECO:0007669"/>
    <property type="project" value="InterPro"/>
</dbReference>
<dbReference type="EMBL" id="AP022612">
    <property type="protein sequence ID" value="BBZ35645.1"/>
    <property type="molecule type" value="Genomic_DNA"/>
</dbReference>
<dbReference type="InterPro" id="IPR008146">
    <property type="entry name" value="Gln_synth_cat_dom"/>
</dbReference>
<dbReference type="Proteomes" id="UP000466931">
    <property type="component" value="Chromosome"/>
</dbReference>
<evidence type="ECO:0000256" key="2">
    <source>
        <dbReference type="ARBA" id="ARBA00022598"/>
    </source>
</evidence>
<gene>
    <name evidence="5" type="ORF">MCNF_42500</name>
</gene>
<dbReference type="PROSITE" id="PS51987">
    <property type="entry name" value="GS_CATALYTIC"/>
    <property type="match status" value="1"/>
</dbReference>